<organism evidence="2 3">
    <name type="scientific">Thermoleophilum album</name>
    <dbReference type="NCBI Taxonomy" id="29539"/>
    <lineage>
        <taxon>Bacteria</taxon>
        <taxon>Bacillati</taxon>
        <taxon>Actinomycetota</taxon>
        <taxon>Thermoleophilia</taxon>
        <taxon>Thermoleophilales</taxon>
        <taxon>Thermoleophilaceae</taxon>
        <taxon>Thermoleophilum</taxon>
    </lineage>
</organism>
<dbReference type="GO" id="GO:0003824">
    <property type="term" value="F:catalytic activity"/>
    <property type="evidence" value="ECO:0007669"/>
    <property type="project" value="InterPro"/>
</dbReference>
<protein>
    <submittedName>
        <fullName evidence="2">Purine-nucleoside phosphorylase</fullName>
    </submittedName>
</protein>
<gene>
    <name evidence="2" type="ORF">SAMN02745716_1056</name>
</gene>
<feature type="domain" description="Nucleoside phosphorylase" evidence="1">
    <location>
        <begin position="30"/>
        <end position="238"/>
    </location>
</feature>
<dbReference type="RefSeq" id="WP_093116859.1">
    <property type="nucleotide sequence ID" value="NZ_FNWJ01000001.1"/>
</dbReference>
<dbReference type="AlphaFoldDB" id="A0A1H6FQ49"/>
<dbReference type="Gene3D" id="3.40.50.1580">
    <property type="entry name" value="Nucleoside phosphorylase domain"/>
    <property type="match status" value="1"/>
</dbReference>
<keyword evidence="3" id="KW-1185">Reference proteome</keyword>
<sequence length="240" mass="24699">MSAGEQAASRLDLPRVRHLEPQTALAADVIVTDDPRAALVLAQALCRRPRMFNHARGLWGYVGTTAAGRPLTVQSVGIGSASVATVCCELVALGAQRLVGIWGCAGLTHAVPGELMTVARLVTPDPVSSTILDGCEPRPDARLLEQLARAGAKPVPCATSPLPFEPTLANRGAWLERGARVVDLGAAALLAVASWTRVPAAALLFVEAVPADGAAELLSASERERALEAAGQAALAALAA</sequence>
<dbReference type="Proteomes" id="UP000222056">
    <property type="component" value="Unassembled WGS sequence"/>
</dbReference>
<reference evidence="3" key="1">
    <citation type="submission" date="2016-10" db="EMBL/GenBank/DDBJ databases">
        <authorList>
            <person name="Varghese N."/>
            <person name="Submissions S."/>
        </authorList>
    </citation>
    <scope>NUCLEOTIDE SEQUENCE [LARGE SCALE GENOMIC DNA]</scope>
    <source>
        <strain evidence="3">ATCC 35263</strain>
    </source>
</reference>
<proteinExistence type="predicted"/>
<name>A0A1H6FQ49_THEAL</name>
<evidence type="ECO:0000313" key="3">
    <source>
        <dbReference type="Proteomes" id="UP000222056"/>
    </source>
</evidence>
<dbReference type="OrthoDB" id="9782889at2"/>
<dbReference type="STRING" id="29539.SAMN02745716_1056"/>
<dbReference type="Pfam" id="PF01048">
    <property type="entry name" value="PNP_UDP_1"/>
    <property type="match status" value="1"/>
</dbReference>
<evidence type="ECO:0000313" key="2">
    <source>
        <dbReference type="EMBL" id="SEH12330.1"/>
    </source>
</evidence>
<dbReference type="EMBL" id="FNWJ01000001">
    <property type="protein sequence ID" value="SEH12330.1"/>
    <property type="molecule type" value="Genomic_DNA"/>
</dbReference>
<dbReference type="InterPro" id="IPR035994">
    <property type="entry name" value="Nucleoside_phosphorylase_sf"/>
</dbReference>
<accession>A0A1H6FQ49</accession>
<dbReference type="InterPro" id="IPR000845">
    <property type="entry name" value="Nucleoside_phosphorylase_d"/>
</dbReference>
<dbReference type="GO" id="GO:0009116">
    <property type="term" value="P:nucleoside metabolic process"/>
    <property type="evidence" value="ECO:0007669"/>
    <property type="project" value="InterPro"/>
</dbReference>
<dbReference type="SUPFAM" id="SSF53167">
    <property type="entry name" value="Purine and uridine phosphorylases"/>
    <property type="match status" value="1"/>
</dbReference>
<evidence type="ECO:0000259" key="1">
    <source>
        <dbReference type="Pfam" id="PF01048"/>
    </source>
</evidence>